<dbReference type="EMBL" id="CP073355">
    <property type="protein sequence ID" value="URA10865.1"/>
    <property type="molecule type" value="Genomic_DNA"/>
</dbReference>
<dbReference type="PANTHER" id="PTHR30250">
    <property type="entry name" value="PST FAMILY PREDICTED COLANIC ACID TRANSPORTER"/>
    <property type="match status" value="1"/>
</dbReference>
<feature type="transmembrane region" description="Helical" evidence="6">
    <location>
        <begin position="170"/>
        <end position="190"/>
    </location>
</feature>
<protein>
    <submittedName>
        <fullName evidence="7">Flippase</fullName>
    </submittedName>
</protein>
<dbReference type="GO" id="GO:0005886">
    <property type="term" value="C:plasma membrane"/>
    <property type="evidence" value="ECO:0007669"/>
    <property type="project" value="UniProtKB-SubCell"/>
</dbReference>
<accession>A0AAX3BF19</accession>
<evidence type="ECO:0000256" key="4">
    <source>
        <dbReference type="ARBA" id="ARBA00022989"/>
    </source>
</evidence>
<feature type="transmembrane region" description="Helical" evidence="6">
    <location>
        <begin position="326"/>
        <end position="346"/>
    </location>
</feature>
<evidence type="ECO:0000313" key="7">
    <source>
        <dbReference type="EMBL" id="URA10865.1"/>
    </source>
</evidence>
<feature type="transmembrane region" description="Helical" evidence="6">
    <location>
        <begin position="439"/>
        <end position="462"/>
    </location>
</feature>
<dbReference type="AlphaFoldDB" id="A0AAX3BF19"/>
<dbReference type="PANTHER" id="PTHR30250:SF11">
    <property type="entry name" value="O-ANTIGEN TRANSPORTER-RELATED"/>
    <property type="match status" value="1"/>
</dbReference>
<gene>
    <name evidence="7" type="ORF">KDW03_03400</name>
</gene>
<feature type="transmembrane region" description="Helical" evidence="6">
    <location>
        <begin position="12"/>
        <end position="34"/>
    </location>
</feature>
<feature type="transmembrane region" description="Helical" evidence="6">
    <location>
        <begin position="358"/>
        <end position="377"/>
    </location>
</feature>
<feature type="transmembrane region" description="Helical" evidence="6">
    <location>
        <begin position="115"/>
        <end position="135"/>
    </location>
</feature>
<keyword evidence="3 6" id="KW-0812">Transmembrane</keyword>
<evidence type="ECO:0000256" key="3">
    <source>
        <dbReference type="ARBA" id="ARBA00022692"/>
    </source>
</evidence>
<feature type="transmembrane region" description="Helical" evidence="6">
    <location>
        <begin position="416"/>
        <end position="433"/>
    </location>
</feature>
<dbReference type="CDD" id="cd13128">
    <property type="entry name" value="MATE_Wzx_like"/>
    <property type="match status" value="1"/>
</dbReference>
<evidence type="ECO:0000256" key="5">
    <source>
        <dbReference type="ARBA" id="ARBA00023136"/>
    </source>
</evidence>
<keyword evidence="4 6" id="KW-1133">Transmembrane helix</keyword>
<dbReference type="InterPro" id="IPR002797">
    <property type="entry name" value="Polysacc_synth"/>
</dbReference>
<evidence type="ECO:0000256" key="1">
    <source>
        <dbReference type="ARBA" id="ARBA00004651"/>
    </source>
</evidence>
<evidence type="ECO:0000313" key="8">
    <source>
        <dbReference type="Proteomes" id="UP001056539"/>
    </source>
</evidence>
<comment type="subcellular location">
    <subcellularLocation>
        <location evidence="1">Cell membrane</location>
        <topology evidence="1">Multi-pass membrane protein</topology>
    </subcellularLocation>
</comment>
<dbReference type="Pfam" id="PF01943">
    <property type="entry name" value="Polysacc_synt"/>
    <property type="match status" value="1"/>
</dbReference>
<keyword evidence="8" id="KW-1185">Reference proteome</keyword>
<feature type="transmembrane region" description="Helical" evidence="6">
    <location>
        <begin position="86"/>
        <end position="109"/>
    </location>
</feature>
<sequence>MNQPSLKRNFFYNALMTFANFFLPMVAVMYTYRILGPVNIGKINYVQAWVNNFLLFANLNIGVYGLREIATVRDDKAKLAQTFSEILLILFVTHGVALLVFGVSFLVFPDFQREKMLFLLFGALLLFNPLSLDWFFGGIENYRFISLRNITVKLLMLPAIFLFVRRESDYVVYALILVLATVIPFLYNFLHSRHYVKWEISSVKHPLRHLKPMWFFWMSSLVGSLYVNVPVILLGNIAGDRAVGLATVVSKIVGYTYALVSMLNAVVTPRASYYYGNERTEEYEKLLATSLNYILLLALPAITLFMVIGKEVIWIIGGKEYEEAFWALRVAGIMLLLDGVNLWAESQLLLPRGMAKELFFSTLVASTINILCNIFFISRFSYLGIFISSIISQTINMAIKMFFAKHFTPFLKIKKDVFFYFLGCTGIFLWGWFVKSFSLSRLLSFFIVLLGGGFIYLVTLVVSGNEFYRKVSEKILSYLPRFLKVKKG</sequence>
<reference evidence="7" key="1">
    <citation type="submission" date="2021-04" db="EMBL/GenBank/DDBJ databases">
        <authorList>
            <person name="Postec A."/>
        </authorList>
    </citation>
    <scope>NUCLEOTIDE SEQUENCE</scope>
    <source>
        <strain evidence="7">F1F22</strain>
    </source>
</reference>
<name>A0AAX3BF19_9SPIR</name>
<feature type="transmembrane region" description="Helical" evidence="6">
    <location>
        <begin position="286"/>
        <end position="306"/>
    </location>
</feature>
<feature type="transmembrane region" description="Helical" evidence="6">
    <location>
        <begin position="383"/>
        <end position="404"/>
    </location>
</feature>
<reference evidence="7" key="2">
    <citation type="submission" date="2022-06" db="EMBL/GenBank/DDBJ databases">
        <title>Thermospira aquatica gen. nov., sp. nov.</title>
        <authorList>
            <person name="Ben Ali Gam Z."/>
            <person name="Labat M."/>
        </authorList>
    </citation>
    <scope>NUCLEOTIDE SEQUENCE</scope>
    <source>
        <strain evidence="7">F1F22</strain>
    </source>
</reference>
<dbReference type="Proteomes" id="UP001056539">
    <property type="component" value="Chromosome"/>
</dbReference>
<dbReference type="InterPro" id="IPR050833">
    <property type="entry name" value="Poly_Biosynth_Transport"/>
</dbReference>
<evidence type="ECO:0000256" key="2">
    <source>
        <dbReference type="ARBA" id="ARBA00022475"/>
    </source>
</evidence>
<feature type="transmembrane region" description="Helical" evidence="6">
    <location>
        <begin position="214"/>
        <end position="237"/>
    </location>
</feature>
<keyword evidence="5 6" id="KW-0472">Membrane</keyword>
<dbReference type="RefSeq" id="WP_271435992.1">
    <property type="nucleotide sequence ID" value="NZ_CP073355.1"/>
</dbReference>
<feature type="transmembrane region" description="Helical" evidence="6">
    <location>
        <begin position="243"/>
        <end position="266"/>
    </location>
</feature>
<proteinExistence type="predicted"/>
<evidence type="ECO:0000256" key="6">
    <source>
        <dbReference type="SAM" id="Phobius"/>
    </source>
</evidence>
<feature type="transmembrane region" description="Helical" evidence="6">
    <location>
        <begin position="147"/>
        <end position="164"/>
    </location>
</feature>
<keyword evidence="2" id="KW-1003">Cell membrane</keyword>
<feature type="transmembrane region" description="Helical" evidence="6">
    <location>
        <begin position="46"/>
        <end position="66"/>
    </location>
</feature>
<dbReference type="KEGG" id="taqu:KDW03_03400"/>
<organism evidence="7 8">
    <name type="scientific">Thermospira aquatica</name>
    <dbReference type="NCBI Taxonomy" id="2828656"/>
    <lineage>
        <taxon>Bacteria</taxon>
        <taxon>Pseudomonadati</taxon>
        <taxon>Spirochaetota</taxon>
        <taxon>Spirochaetia</taxon>
        <taxon>Brevinematales</taxon>
        <taxon>Thermospiraceae</taxon>
        <taxon>Thermospira</taxon>
    </lineage>
</organism>